<reference evidence="3" key="1">
    <citation type="submission" date="2020-03" db="EMBL/GenBank/DDBJ databases">
        <authorList>
            <person name="Weist P."/>
        </authorList>
    </citation>
    <scope>NUCLEOTIDE SEQUENCE</scope>
</reference>
<evidence type="ECO:0000313" key="4">
    <source>
        <dbReference type="Proteomes" id="UP001153269"/>
    </source>
</evidence>
<organism evidence="3 4">
    <name type="scientific">Pleuronectes platessa</name>
    <name type="common">European plaice</name>
    <dbReference type="NCBI Taxonomy" id="8262"/>
    <lineage>
        <taxon>Eukaryota</taxon>
        <taxon>Metazoa</taxon>
        <taxon>Chordata</taxon>
        <taxon>Craniata</taxon>
        <taxon>Vertebrata</taxon>
        <taxon>Euteleostomi</taxon>
        <taxon>Actinopterygii</taxon>
        <taxon>Neopterygii</taxon>
        <taxon>Teleostei</taxon>
        <taxon>Neoteleostei</taxon>
        <taxon>Acanthomorphata</taxon>
        <taxon>Carangaria</taxon>
        <taxon>Pleuronectiformes</taxon>
        <taxon>Pleuronectoidei</taxon>
        <taxon>Pleuronectidae</taxon>
        <taxon>Pleuronectes</taxon>
    </lineage>
</organism>
<keyword evidence="2" id="KW-0472">Membrane</keyword>
<evidence type="ECO:0000256" key="1">
    <source>
        <dbReference type="SAM" id="MobiDB-lite"/>
    </source>
</evidence>
<dbReference type="AlphaFoldDB" id="A0A9N7U0D4"/>
<protein>
    <submittedName>
        <fullName evidence="3">Uncharacterized protein</fullName>
    </submittedName>
</protein>
<dbReference type="PANTHER" id="PTHR11785">
    <property type="entry name" value="AMINO ACID TRANSPORTER"/>
    <property type="match status" value="1"/>
</dbReference>
<dbReference type="PANTHER" id="PTHR11785:SF113">
    <property type="entry name" value="LARGE NEUTRAL AMINO ACIDS TRANSPORTER SMALL SUBUNIT 2"/>
    <property type="match status" value="1"/>
</dbReference>
<evidence type="ECO:0000256" key="2">
    <source>
        <dbReference type="SAM" id="Phobius"/>
    </source>
</evidence>
<proteinExistence type="predicted"/>
<dbReference type="GO" id="GO:0015175">
    <property type="term" value="F:neutral L-amino acid transmembrane transporter activity"/>
    <property type="evidence" value="ECO:0007669"/>
    <property type="project" value="TreeGrafter"/>
</dbReference>
<comment type="caution">
    <text evidence="3">The sequence shown here is derived from an EMBL/GenBank/DDBJ whole genome shotgun (WGS) entry which is preliminary data.</text>
</comment>
<name>A0A9N7U0D4_PLEPL</name>
<accession>A0A9N7U0D4</accession>
<feature type="region of interest" description="Disordered" evidence="1">
    <location>
        <begin position="84"/>
        <end position="150"/>
    </location>
</feature>
<keyword evidence="4" id="KW-1185">Reference proteome</keyword>
<feature type="transmembrane region" description="Helical" evidence="2">
    <location>
        <begin position="7"/>
        <end position="29"/>
    </location>
</feature>
<dbReference type="InterPro" id="IPR050598">
    <property type="entry name" value="AminoAcid_Transporter"/>
</dbReference>
<gene>
    <name evidence="3" type="ORF">PLEPLA_LOCUS9321</name>
</gene>
<feature type="compositionally biased region" description="Basic residues" evidence="1">
    <location>
        <begin position="125"/>
        <end position="150"/>
    </location>
</feature>
<keyword evidence="2" id="KW-1133">Transmembrane helix</keyword>
<keyword evidence="2" id="KW-0812">Transmembrane</keyword>
<dbReference type="GO" id="GO:0015179">
    <property type="term" value="F:L-amino acid transmembrane transporter activity"/>
    <property type="evidence" value="ECO:0007669"/>
    <property type="project" value="TreeGrafter"/>
</dbReference>
<evidence type="ECO:0000313" key="3">
    <source>
        <dbReference type="EMBL" id="CAB1421439.1"/>
    </source>
</evidence>
<dbReference type="EMBL" id="CADEAL010000524">
    <property type="protein sequence ID" value="CAB1421439.1"/>
    <property type="molecule type" value="Genomic_DNA"/>
</dbReference>
<sequence length="150" mass="17122">MHRPIKISLIWPVIYLVFWAFLLIFSLYSEPLVCGIGLLIMLSGVPVYFLGVYWDKKPQCFHRLVDKMTYLGQKFCVVVYPAMSSSGEQRGERRGRRGNEGSPRSSVQGGRGQPQVSGLLDARKQAKNRRTRGRTHSHRDTRKHAVHPSL</sequence>
<dbReference type="Proteomes" id="UP001153269">
    <property type="component" value="Unassembled WGS sequence"/>
</dbReference>
<feature type="transmembrane region" description="Helical" evidence="2">
    <location>
        <begin position="35"/>
        <end position="54"/>
    </location>
</feature>